<keyword evidence="3" id="KW-0067">ATP-binding</keyword>
<dbReference type="PANTHER" id="PTHR42861">
    <property type="entry name" value="CALCIUM-TRANSPORTING ATPASE"/>
    <property type="match status" value="1"/>
</dbReference>
<dbReference type="InterPro" id="IPR008250">
    <property type="entry name" value="ATPase_P-typ_transduc_dom_A_sf"/>
</dbReference>
<proteinExistence type="predicted"/>
<reference evidence="6 7" key="1">
    <citation type="submission" date="2019-05" db="EMBL/GenBank/DDBJ databases">
        <title>Draft genome sequence of Actinomadura sp. 14C53.</title>
        <authorList>
            <person name="Saricaoglu S."/>
            <person name="Isik K."/>
        </authorList>
    </citation>
    <scope>NUCLEOTIDE SEQUENCE [LARGE SCALE GENOMIC DNA]</scope>
    <source>
        <strain evidence="6 7">14C53</strain>
    </source>
</reference>
<dbReference type="GO" id="GO:0016887">
    <property type="term" value="F:ATP hydrolysis activity"/>
    <property type="evidence" value="ECO:0007669"/>
    <property type="project" value="InterPro"/>
</dbReference>
<gene>
    <name evidence="6" type="ORF">ETD83_41655</name>
</gene>
<keyword evidence="4" id="KW-0472">Membrane</keyword>
<evidence type="ECO:0000256" key="4">
    <source>
        <dbReference type="SAM" id="Phobius"/>
    </source>
</evidence>
<dbReference type="InterPro" id="IPR023298">
    <property type="entry name" value="ATPase_P-typ_TM_dom_sf"/>
</dbReference>
<organism evidence="6 7">
    <name type="scientific">Actinomadura soli</name>
    <dbReference type="NCBI Taxonomy" id="2508997"/>
    <lineage>
        <taxon>Bacteria</taxon>
        <taxon>Bacillati</taxon>
        <taxon>Actinomycetota</taxon>
        <taxon>Actinomycetes</taxon>
        <taxon>Streptosporangiales</taxon>
        <taxon>Thermomonosporaceae</taxon>
        <taxon>Actinomadura</taxon>
    </lineage>
</organism>
<comment type="caution">
    <text evidence="6">The sequence shown here is derived from an EMBL/GenBank/DDBJ whole genome shotgun (WGS) entry which is preliminary data.</text>
</comment>
<sequence>MTTALAPYRRPAEDVVHDLGGDPAKGLTSGEARARLERDGPNTLPAARGRGPVTRFLLQFNSPLIYVLLVAAGVTALLGEHVDAVVILGVVIVNAVVGFVQESRAEKALTALAAMARTTATVVRDGTPRRISAAELVRGDLIELDAGDKVPADLRLLRTDELAVDESALTGESMPVAKD</sequence>
<dbReference type="GO" id="GO:0005886">
    <property type="term" value="C:plasma membrane"/>
    <property type="evidence" value="ECO:0007669"/>
    <property type="project" value="UniProtKB-SubCell"/>
</dbReference>
<keyword evidence="4" id="KW-1133">Transmembrane helix</keyword>
<dbReference type="SUPFAM" id="SSF81653">
    <property type="entry name" value="Calcium ATPase, transduction domain A"/>
    <property type="match status" value="1"/>
</dbReference>
<keyword evidence="7" id="KW-1185">Reference proteome</keyword>
<dbReference type="NCBIfam" id="TIGR01494">
    <property type="entry name" value="ATPase_P-type"/>
    <property type="match status" value="1"/>
</dbReference>
<dbReference type="AlphaFoldDB" id="A0A5C4IXY1"/>
<protein>
    <submittedName>
        <fullName evidence="6">Cation-transporting P-type ATPase</fullName>
    </submittedName>
</protein>
<dbReference type="SMART" id="SM00831">
    <property type="entry name" value="Cation_ATPase_N"/>
    <property type="match status" value="1"/>
</dbReference>
<evidence type="ECO:0000256" key="2">
    <source>
        <dbReference type="ARBA" id="ARBA00022741"/>
    </source>
</evidence>
<dbReference type="InterPro" id="IPR059000">
    <property type="entry name" value="ATPase_P-type_domA"/>
</dbReference>
<keyword evidence="2" id="KW-0547">Nucleotide-binding</keyword>
<dbReference type="GO" id="GO:0005524">
    <property type="term" value="F:ATP binding"/>
    <property type="evidence" value="ECO:0007669"/>
    <property type="project" value="UniProtKB-KW"/>
</dbReference>
<dbReference type="Gene3D" id="2.70.150.10">
    <property type="entry name" value="Calcium-transporting ATPase, cytoplasmic transduction domain A"/>
    <property type="match status" value="1"/>
</dbReference>
<dbReference type="Proteomes" id="UP000309174">
    <property type="component" value="Unassembled WGS sequence"/>
</dbReference>
<feature type="domain" description="Cation-transporting P-type ATPase N-terminal" evidence="5">
    <location>
        <begin position="6"/>
        <end position="80"/>
    </location>
</feature>
<feature type="non-terminal residue" evidence="6">
    <location>
        <position position="179"/>
    </location>
</feature>
<evidence type="ECO:0000256" key="3">
    <source>
        <dbReference type="ARBA" id="ARBA00022840"/>
    </source>
</evidence>
<name>A0A5C4IXY1_9ACTN</name>
<dbReference type="EMBL" id="VCKW01000540">
    <property type="protein sequence ID" value="TMQ80793.1"/>
    <property type="molecule type" value="Genomic_DNA"/>
</dbReference>
<dbReference type="Pfam" id="PF00690">
    <property type="entry name" value="Cation_ATPase_N"/>
    <property type="match status" value="1"/>
</dbReference>
<dbReference type="RefSeq" id="WP_171064751.1">
    <property type="nucleotide sequence ID" value="NZ_VCKW01000540.1"/>
</dbReference>
<evidence type="ECO:0000256" key="1">
    <source>
        <dbReference type="ARBA" id="ARBA00004651"/>
    </source>
</evidence>
<evidence type="ECO:0000313" key="6">
    <source>
        <dbReference type="EMBL" id="TMQ80793.1"/>
    </source>
</evidence>
<feature type="transmembrane region" description="Helical" evidence="4">
    <location>
        <begin position="56"/>
        <end position="78"/>
    </location>
</feature>
<comment type="subcellular location">
    <subcellularLocation>
        <location evidence="1">Cell membrane</location>
        <topology evidence="1">Multi-pass membrane protein</topology>
    </subcellularLocation>
</comment>
<evidence type="ECO:0000313" key="7">
    <source>
        <dbReference type="Proteomes" id="UP000309174"/>
    </source>
</evidence>
<dbReference type="InterPro" id="IPR004014">
    <property type="entry name" value="ATPase_P-typ_cation-transptr_N"/>
</dbReference>
<evidence type="ECO:0000259" key="5">
    <source>
        <dbReference type="SMART" id="SM00831"/>
    </source>
</evidence>
<accession>A0A5C4IXY1</accession>
<dbReference type="Pfam" id="PF00122">
    <property type="entry name" value="E1-E2_ATPase"/>
    <property type="match status" value="1"/>
</dbReference>
<dbReference type="Gene3D" id="1.20.1110.10">
    <property type="entry name" value="Calcium-transporting ATPase, transmembrane domain"/>
    <property type="match status" value="1"/>
</dbReference>
<dbReference type="SUPFAM" id="SSF81665">
    <property type="entry name" value="Calcium ATPase, transmembrane domain M"/>
    <property type="match status" value="1"/>
</dbReference>
<keyword evidence="4" id="KW-0812">Transmembrane</keyword>
<dbReference type="InterPro" id="IPR001757">
    <property type="entry name" value="P_typ_ATPase"/>
</dbReference>
<feature type="transmembrane region" description="Helical" evidence="4">
    <location>
        <begin position="84"/>
        <end position="100"/>
    </location>
</feature>